<reference evidence="1 2" key="1">
    <citation type="submission" date="2020-10" db="EMBL/GenBank/DDBJ databases">
        <title>Complete genome sequence of Paludibaculum fermentans P105T, a facultatively anaerobic acidobacterium capable of dissimilatory Fe(III) reduction.</title>
        <authorList>
            <person name="Dedysh S.N."/>
            <person name="Beletsky A.V."/>
            <person name="Kulichevskaya I.S."/>
            <person name="Mardanov A.V."/>
            <person name="Ravin N.V."/>
        </authorList>
    </citation>
    <scope>NUCLEOTIDE SEQUENCE [LARGE SCALE GENOMIC DNA]</scope>
    <source>
        <strain evidence="1 2">P105</strain>
    </source>
</reference>
<sequence>MPGEAPTVTVKGKVYVDLDTIVQLLGASQQRTGNRVIVRLPKRGAEDPDSEAKLSRPFIVAGIELMSTIREWRHMIITATAGSYPFLEDRAGPYGRNADSKLALVTGAAVTEADRSVLDLLNKETDLMRKFSDKYVGLRKASLGVLPEDVENDPLGLQILDCARGLSALAGSQRFQDVIACH</sequence>
<keyword evidence="2" id="KW-1185">Reference proteome</keyword>
<name>A0A7S7NN53_PALFE</name>
<accession>A0A7S7NN53</accession>
<evidence type="ECO:0000313" key="1">
    <source>
        <dbReference type="EMBL" id="QOY86711.1"/>
    </source>
</evidence>
<dbReference type="RefSeq" id="WP_194448380.1">
    <property type="nucleotide sequence ID" value="NZ_CP063849.1"/>
</dbReference>
<organism evidence="1 2">
    <name type="scientific">Paludibaculum fermentans</name>
    <dbReference type="NCBI Taxonomy" id="1473598"/>
    <lineage>
        <taxon>Bacteria</taxon>
        <taxon>Pseudomonadati</taxon>
        <taxon>Acidobacteriota</taxon>
        <taxon>Terriglobia</taxon>
        <taxon>Bryobacterales</taxon>
        <taxon>Bryobacteraceae</taxon>
        <taxon>Paludibaculum</taxon>
    </lineage>
</organism>
<dbReference type="AlphaFoldDB" id="A0A7S7NN53"/>
<dbReference type="Proteomes" id="UP000593892">
    <property type="component" value="Chromosome"/>
</dbReference>
<protein>
    <submittedName>
        <fullName evidence="1">Uncharacterized protein</fullName>
    </submittedName>
</protein>
<gene>
    <name evidence="1" type="ORF">IRI77_28575</name>
</gene>
<dbReference type="EMBL" id="CP063849">
    <property type="protein sequence ID" value="QOY86711.1"/>
    <property type="molecule type" value="Genomic_DNA"/>
</dbReference>
<dbReference type="KEGG" id="pfer:IRI77_28575"/>
<evidence type="ECO:0000313" key="2">
    <source>
        <dbReference type="Proteomes" id="UP000593892"/>
    </source>
</evidence>
<proteinExistence type="predicted"/>